<evidence type="ECO:0000256" key="2">
    <source>
        <dbReference type="ARBA" id="ARBA00004186"/>
    </source>
</evidence>
<evidence type="ECO:0000256" key="8">
    <source>
        <dbReference type="ARBA" id="ARBA00022701"/>
    </source>
</evidence>
<keyword evidence="12 19" id="KW-0175">Coiled coil</keyword>
<evidence type="ECO:0000256" key="1">
    <source>
        <dbReference type="ARBA" id="ARBA00004123"/>
    </source>
</evidence>
<dbReference type="AlphaFoldDB" id="A0A371C324"/>
<keyword evidence="5" id="KW-0158">Chromosome</keyword>
<evidence type="ECO:0000256" key="10">
    <source>
        <dbReference type="ARBA" id="ARBA00022829"/>
    </source>
</evidence>
<keyword evidence="15" id="KW-0131">Cell cycle</keyword>
<evidence type="ECO:0000256" key="9">
    <source>
        <dbReference type="ARBA" id="ARBA00022776"/>
    </source>
</evidence>
<keyword evidence="6" id="KW-0963">Cytoplasm</keyword>
<evidence type="ECO:0000313" key="21">
    <source>
        <dbReference type="EMBL" id="RDW24532.1"/>
    </source>
</evidence>
<keyword evidence="10" id="KW-0159">Chromosome partition</keyword>
<evidence type="ECO:0000256" key="12">
    <source>
        <dbReference type="ARBA" id="ARBA00023054"/>
    </source>
</evidence>
<feature type="compositionally biased region" description="Basic and acidic residues" evidence="20">
    <location>
        <begin position="7"/>
        <end position="16"/>
    </location>
</feature>
<evidence type="ECO:0000256" key="15">
    <source>
        <dbReference type="ARBA" id="ARBA00023306"/>
    </source>
</evidence>
<name>A0A371C324_YARLL</name>
<dbReference type="Proteomes" id="UP000256601">
    <property type="component" value="Unassembled WGS sequence"/>
</dbReference>
<dbReference type="Pfam" id="PF08657">
    <property type="entry name" value="DASH_Spc34"/>
    <property type="match status" value="2"/>
</dbReference>
<evidence type="ECO:0000256" key="18">
    <source>
        <dbReference type="ARBA" id="ARBA00044346"/>
    </source>
</evidence>
<keyword evidence="8" id="KW-0493">Microtubule</keyword>
<dbReference type="InterPro" id="IPR013966">
    <property type="entry name" value="Spc34"/>
</dbReference>
<dbReference type="EMBL" id="KZ859030">
    <property type="protein sequence ID" value="RDW24532.1"/>
    <property type="molecule type" value="Genomic_DNA"/>
</dbReference>
<keyword evidence="16" id="KW-0137">Centromere</keyword>
<evidence type="ECO:0000256" key="17">
    <source>
        <dbReference type="ARBA" id="ARBA00044112"/>
    </source>
</evidence>
<dbReference type="GO" id="GO:0008608">
    <property type="term" value="P:attachment of spindle microtubules to kinetochore"/>
    <property type="evidence" value="ECO:0007669"/>
    <property type="project" value="InterPro"/>
</dbReference>
<protein>
    <recommendedName>
        <fullName evidence="17">DASH complex subunit SPC34</fullName>
    </recommendedName>
    <alternativeName>
        <fullName evidence="18">Outer kinetochore protein SPC34</fullName>
    </alternativeName>
</protein>
<feature type="coiled-coil region" evidence="19">
    <location>
        <begin position="168"/>
        <end position="195"/>
    </location>
</feature>
<feature type="compositionally biased region" description="Basic and acidic residues" evidence="20">
    <location>
        <begin position="217"/>
        <end position="231"/>
    </location>
</feature>
<keyword evidence="9" id="KW-0498">Mitosis</keyword>
<evidence type="ECO:0000256" key="3">
    <source>
        <dbReference type="ARBA" id="ARBA00004629"/>
    </source>
</evidence>
<keyword evidence="13" id="KW-0206">Cytoskeleton</keyword>
<comment type="similarity">
    <text evidence="4">Belongs to the DASH complex SPC34 family.</text>
</comment>
<evidence type="ECO:0000256" key="11">
    <source>
        <dbReference type="ARBA" id="ARBA00022838"/>
    </source>
</evidence>
<feature type="region of interest" description="Disordered" evidence="20">
    <location>
        <begin position="1"/>
        <end position="42"/>
    </location>
</feature>
<evidence type="ECO:0000256" key="4">
    <source>
        <dbReference type="ARBA" id="ARBA00008491"/>
    </source>
</evidence>
<feature type="region of interest" description="Disordered" evidence="20">
    <location>
        <begin position="211"/>
        <end position="231"/>
    </location>
</feature>
<feature type="compositionally biased region" description="Polar residues" evidence="20">
    <location>
        <begin position="33"/>
        <end position="42"/>
    </location>
</feature>
<evidence type="ECO:0000256" key="16">
    <source>
        <dbReference type="ARBA" id="ARBA00023328"/>
    </source>
</evidence>
<keyword evidence="14" id="KW-0539">Nucleus</keyword>
<evidence type="ECO:0000256" key="6">
    <source>
        <dbReference type="ARBA" id="ARBA00022490"/>
    </source>
</evidence>
<dbReference type="VEuPathDB" id="FungiDB:YALI0_F15895g"/>
<comment type="subcellular location">
    <subcellularLocation>
        <location evidence="3">Chromosome</location>
        <location evidence="3">Centromere</location>
        <location evidence="3">Kinetochore</location>
    </subcellularLocation>
    <subcellularLocation>
        <location evidence="2">Cytoplasm</location>
        <location evidence="2">Cytoskeleton</location>
        <location evidence="2">Spindle</location>
    </subcellularLocation>
    <subcellularLocation>
        <location evidence="1">Nucleus</location>
    </subcellularLocation>
</comment>
<gene>
    <name evidence="21" type="ORF">B0I71DRAFT_166097</name>
</gene>
<evidence type="ECO:0000256" key="5">
    <source>
        <dbReference type="ARBA" id="ARBA00022454"/>
    </source>
</evidence>
<accession>A0A371C324</accession>
<evidence type="ECO:0000256" key="20">
    <source>
        <dbReference type="SAM" id="MobiDB-lite"/>
    </source>
</evidence>
<dbReference type="GO" id="GO:0005876">
    <property type="term" value="C:spindle microtubule"/>
    <property type="evidence" value="ECO:0007669"/>
    <property type="project" value="InterPro"/>
</dbReference>
<evidence type="ECO:0000256" key="19">
    <source>
        <dbReference type="SAM" id="Coils"/>
    </source>
</evidence>
<dbReference type="GO" id="GO:0051301">
    <property type="term" value="P:cell division"/>
    <property type="evidence" value="ECO:0007669"/>
    <property type="project" value="UniProtKB-KW"/>
</dbReference>
<dbReference type="VEuPathDB" id="FungiDB:YALI1_F21381g"/>
<dbReference type="GO" id="GO:0042729">
    <property type="term" value="C:DASH complex"/>
    <property type="evidence" value="ECO:0007669"/>
    <property type="project" value="InterPro"/>
</dbReference>
<evidence type="ECO:0000256" key="13">
    <source>
        <dbReference type="ARBA" id="ARBA00023212"/>
    </source>
</evidence>
<evidence type="ECO:0000256" key="7">
    <source>
        <dbReference type="ARBA" id="ARBA00022618"/>
    </source>
</evidence>
<reference evidence="21 22" key="1">
    <citation type="submission" date="2018-07" db="EMBL/GenBank/DDBJ databases">
        <title>Draft Genome Assemblies for Five Robust Yarrowia lipolytica Strains Exhibiting High Lipid Production and Pentose Sugar Utilization and Sugar Alcohol Secretion from Undetoxified Lignocellulosic Biomass Hydrolysates.</title>
        <authorList>
            <consortium name="DOE Joint Genome Institute"/>
            <person name="Walker C."/>
            <person name="Ryu S."/>
            <person name="Na H."/>
            <person name="Zane M."/>
            <person name="LaButti K."/>
            <person name="Lipzen A."/>
            <person name="Haridas S."/>
            <person name="Barry K."/>
            <person name="Grigoriev I.V."/>
            <person name="Quarterman J."/>
            <person name="Slininger P."/>
            <person name="Dien B."/>
            <person name="Trinh C.T."/>
        </authorList>
    </citation>
    <scope>NUCLEOTIDE SEQUENCE [LARGE SCALE GENOMIC DNA]</scope>
    <source>
        <strain evidence="21 22">YB392</strain>
    </source>
</reference>
<proteinExistence type="inferred from homology"/>
<keyword evidence="7" id="KW-0132">Cell division</keyword>
<keyword evidence="11" id="KW-0995">Kinetochore</keyword>
<sequence>MQPTGPDLRRKEEHPKSPFPGRYELESRISRVSRPQHNKANTMDKNLQSLQASSESIQTLYFRPPYMFTNSVTTNPNIIDLIRDPEPDEARLFTINKDMVPELDVYQGTSSAIQAAKEIRRAYEKSREVNVDVVCDAVDNLTRSYPMPGVEEKTVRLRKKAHDLAASVHSLESVIEDQERQLKKLDATLENKKLQPSFLLSSRTFGVPSLGGGLSERLPRDKATWQKQVDKEKNEIEQLKAELARKRSEME</sequence>
<organism evidence="21 22">
    <name type="scientific">Yarrowia lipolytica</name>
    <name type="common">Candida lipolytica</name>
    <dbReference type="NCBI Taxonomy" id="4952"/>
    <lineage>
        <taxon>Eukaryota</taxon>
        <taxon>Fungi</taxon>
        <taxon>Dikarya</taxon>
        <taxon>Ascomycota</taxon>
        <taxon>Saccharomycotina</taxon>
        <taxon>Dipodascomycetes</taxon>
        <taxon>Dipodascales</taxon>
        <taxon>Dipodascales incertae sedis</taxon>
        <taxon>Yarrowia</taxon>
    </lineage>
</organism>
<evidence type="ECO:0000256" key="14">
    <source>
        <dbReference type="ARBA" id="ARBA00023242"/>
    </source>
</evidence>
<evidence type="ECO:0000313" key="22">
    <source>
        <dbReference type="Proteomes" id="UP000256601"/>
    </source>
</evidence>